<evidence type="ECO:0000313" key="5">
    <source>
        <dbReference type="EMBL" id="KAF2086271.1"/>
    </source>
</evidence>
<accession>A0A9P4HV92</accession>
<dbReference type="EMBL" id="ML978725">
    <property type="protein sequence ID" value="KAF2086271.1"/>
    <property type="molecule type" value="Genomic_DNA"/>
</dbReference>
<evidence type="ECO:0000256" key="1">
    <source>
        <dbReference type="ARBA" id="ARBA00022679"/>
    </source>
</evidence>
<proteinExistence type="inferred from homology"/>
<gene>
    <name evidence="5" type="ORF">K490DRAFT_44559</name>
</gene>
<evidence type="ECO:0000313" key="6">
    <source>
        <dbReference type="Proteomes" id="UP000799776"/>
    </source>
</evidence>
<dbReference type="InterPro" id="IPR051531">
    <property type="entry name" value="N-acetyltransferase"/>
</dbReference>
<organism evidence="5 6">
    <name type="scientific">Saccharata proteae CBS 121410</name>
    <dbReference type="NCBI Taxonomy" id="1314787"/>
    <lineage>
        <taxon>Eukaryota</taxon>
        <taxon>Fungi</taxon>
        <taxon>Dikarya</taxon>
        <taxon>Ascomycota</taxon>
        <taxon>Pezizomycotina</taxon>
        <taxon>Dothideomycetes</taxon>
        <taxon>Dothideomycetes incertae sedis</taxon>
        <taxon>Botryosphaeriales</taxon>
        <taxon>Saccharataceae</taxon>
        <taxon>Saccharata</taxon>
    </lineage>
</organism>
<dbReference type="Gene3D" id="3.40.630.30">
    <property type="match status" value="1"/>
</dbReference>
<dbReference type="PROSITE" id="PS51186">
    <property type="entry name" value="GNAT"/>
    <property type="match status" value="1"/>
</dbReference>
<evidence type="ECO:0000256" key="2">
    <source>
        <dbReference type="ARBA" id="ARBA00023315"/>
    </source>
</evidence>
<evidence type="ECO:0000256" key="3">
    <source>
        <dbReference type="ARBA" id="ARBA00038502"/>
    </source>
</evidence>
<dbReference type="SUPFAM" id="SSF55729">
    <property type="entry name" value="Acyl-CoA N-acyltransferases (Nat)"/>
    <property type="match status" value="1"/>
</dbReference>
<sequence>MVFNHLTNLDAATRTAPTTTTTTANTANSTVSAALPPPILSTPSFQIRPYSPHDAAATAAAAASPSIGRYMSNAFPTPYTLSSASSWIALVLAEPAKPDWLITLPAPHDGTVIGAIGLKPGRDTGARSAELGYWLAERWWGRGVMSAAVRAFARWVFGGEGWRADGGEGIERLEARVVVGNVGSGRVLEKCGFRRVGVLRRAWWKGGRWFDLELWELVRGDWEAGGAVTGL</sequence>
<dbReference type="InterPro" id="IPR000182">
    <property type="entry name" value="GNAT_dom"/>
</dbReference>
<dbReference type="Pfam" id="PF13302">
    <property type="entry name" value="Acetyltransf_3"/>
    <property type="match status" value="1"/>
</dbReference>
<dbReference type="OrthoDB" id="630895at2759"/>
<protein>
    <submittedName>
        <fullName evidence="5">Acyl-CoA N-acyltransferase</fullName>
    </submittedName>
</protein>
<dbReference type="PANTHER" id="PTHR43792">
    <property type="entry name" value="GNAT FAMILY, PUTATIVE (AFU_ORTHOLOGUE AFUA_3G00765)-RELATED-RELATED"/>
    <property type="match status" value="1"/>
</dbReference>
<dbReference type="GO" id="GO:0016747">
    <property type="term" value="F:acyltransferase activity, transferring groups other than amino-acyl groups"/>
    <property type="evidence" value="ECO:0007669"/>
    <property type="project" value="InterPro"/>
</dbReference>
<dbReference type="PANTHER" id="PTHR43792:SF8">
    <property type="entry name" value="[RIBOSOMAL PROTEIN US5]-ALANINE N-ACETYLTRANSFERASE"/>
    <property type="match status" value="1"/>
</dbReference>
<dbReference type="Proteomes" id="UP000799776">
    <property type="component" value="Unassembled WGS sequence"/>
</dbReference>
<keyword evidence="1" id="KW-0808">Transferase</keyword>
<keyword evidence="2" id="KW-0012">Acyltransferase</keyword>
<dbReference type="InterPro" id="IPR016181">
    <property type="entry name" value="Acyl_CoA_acyltransferase"/>
</dbReference>
<reference evidence="5" key="1">
    <citation type="journal article" date="2020" name="Stud. Mycol.">
        <title>101 Dothideomycetes genomes: a test case for predicting lifestyles and emergence of pathogens.</title>
        <authorList>
            <person name="Haridas S."/>
            <person name="Albert R."/>
            <person name="Binder M."/>
            <person name="Bloem J."/>
            <person name="Labutti K."/>
            <person name="Salamov A."/>
            <person name="Andreopoulos B."/>
            <person name="Baker S."/>
            <person name="Barry K."/>
            <person name="Bills G."/>
            <person name="Bluhm B."/>
            <person name="Cannon C."/>
            <person name="Castanera R."/>
            <person name="Culley D."/>
            <person name="Daum C."/>
            <person name="Ezra D."/>
            <person name="Gonzalez J."/>
            <person name="Henrissat B."/>
            <person name="Kuo A."/>
            <person name="Liang C."/>
            <person name="Lipzen A."/>
            <person name="Lutzoni F."/>
            <person name="Magnuson J."/>
            <person name="Mondo S."/>
            <person name="Nolan M."/>
            <person name="Ohm R."/>
            <person name="Pangilinan J."/>
            <person name="Park H.-J."/>
            <person name="Ramirez L."/>
            <person name="Alfaro M."/>
            <person name="Sun H."/>
            <person name="Tritt A."/>
            <person name="Yoshinaga Y."/>
            <person name="Zwiers L.-H."/>
            <person name="Turgeon B."/>
            <person name="Goodwin S."/>
            <person name="Spatafora J."/>
            <person name="Crous P."/>
            <person name="Grigoriev I."/>
        </authorList>
    </citation>
    <scope>NUCLEOTIDE SEQUENCE</scope>
    <source>
        <strain evidence="5">CBS 121410</strain>
    </source>
</reference>
<dbReference type="AlphaFoldDB" id="A0A9P4HV92"/>
<keyword evidence="6" id="KW-1185">Reference proteome</keyword>
<evidence type="ECO:0000259" key="4">
    <source>
        <dbReference type="PROSITE" id="PS51186"/>
    </source>
</evidence>
<feature type="domain" description="N-acetyltransferase" evidence="4">
    <location>
        <begin position="45"/>
        <end position="215"/>
    </location>
</feature>
<comment type="similarity">
    <text evidence="3">Belongs to the acetyltransferase family. RimJ subfamily.</text>
</comment>
<comment type="caution">
    <text evidence="5">The sequence shown here is derived from an EMBL/GenBank/DDBJ whole genome shotgun (WGS) entry which is preliminary data.</text>
</comment>
<name>A0A9P4HV92_9PEZI</name>